<accession>A0AAW6T6D6</accession>
<feature type="domain" description="Ketoreductase" evidence="3">
    <location>
        <begin position="17"/>
        <end position="217"/>
    </location>
</feature>
<comment type="caution">
    <text evidence="4">The sequence shown here is derived from an EMBL/GenBank/DDBJ whole genome shotgun (WGS) entry which is preliminary data.</text>
</comment>
<dbReference type="AlphaFoldDB" id="A0AAW6T6D6"/>
<dbReference type="FunFam" id="3.40.50.720:FF:000084">
    <property type="entry name" value="Short-chain dehydrogenase reductase"/>
    <property type="match status" value="1"/>
</dbReference>
<dbReference type="GO" id="GO:0016616">
    <property type="term" value="F:oxidoreductase activity, acting on the CH-OH group of donors, NAD or NADP as acceptor"/>
    <property type="evidence" value="ECO:0007669"/>
    <property type="project" value="UniProtKB-ARBA"/>
</dbReference>
<dbReference type="InterPro" id="IPR057326">
    <property type="entry name" value="KR_dom"/>
</dbReference>
<evidence type="ECO:0000313" key="4">
    <source>
        <dbReference type="EMBL" id="MDI2097383.1"/>
    </source>
</evidence>
<evidence type="ECO:0000313" key="5">
    <source>
        <dbReference type="Proteomes" id="UP001321506"/>
    </source>
</evidence>
<dbReference type="Proteomes" id="UP001321506">
    <property type="component" value="Unassembled WGS sequence"/>
</dbReference>
<organism evidence="4 5">
    <name type="scientific">Ruicaihuangia caeni</name>
    <dbReference type="NCBI Taxonomy" id="3042517"/>
    <lineage>
        <taxon>Bacteria</taxon>
        <taxon>Bacillati</taxon>
        <taxon>Actinomycetota</taxon>
        <taxon>Actinomycetes</taxon>
        <taxon>Micrococcales</taxon>
        <taxon>Microbacteriaceae</taxon>
        <taxon>Ruicaihuangia</taxon>
    </lineage>
</organism>
<dbReference type="CDD" id="cd05233">
    <property type="entry name" value="SDR_c"/>
    <property type="match status" value="1"/>
</dbReference>
<gene>
    <name evidence="4" type="ORF">QF206_00170</name>
</gene>
<dbReference type="Pfam" id="PF13561">
    <property type="entry name" value="adh_short_C2"/>
    <property type="match status" value="1"/>
</dbReference>
<keyword evidence="2" id="KW-0560">Oxidoreductase</keyword>
<sequence length="262" mass="27694">MHEIPTTYKGMFDLTGKTAIVTGSARGMGYEMARGLMEHGAKVLLVDLNKDGVEEARASLESQGGIIGTISLDVTADDAPARIIEAARELGGVDILVNNAGILSTADFPDMGDDQWDRVMGINLRAPMRIMREALKAMIDQGSGSIINMGSSWSSRASAFNQDGGGPDYCASKAALQALTRSAAQDGATSGVRVNAIAPGVVDTKMHEDRRALIYEYEKYIPVGRMQLAHDVVGACVFLAAAASSYITGQTVHVNGGLLMID</sequence>
<proteinExistence type="inferred from homology"/>
<dbReference type="RefSeq" id="WP_281487182.1">
    <property type="nucleotide sequence ID" value="NZ_JASATX010000001.1"/>
</dbReference>
<evidence type="ECO:0000256" key="2">
    <source>
        <dbReference type="ARBA" id="ARBA00023002"/>
    </source>
</evidence>
<dbReference type="PRINTS" id="PR00081">
    <property type="entry name" value="GDHRDH"/>
</dbReference>
<dbReference type="InterPro" id="IPR002347">
    <property type="entry name" value="SDR_fam"/>
</dbReference>
<dbReference type="PANTHER" id="PTHR42760:SF133">
    <property type="entry name" value="3-OXOACYL-[ACYL-CARRIER-PROTEIN] REDUCTASE"/>
    <property type="match status" value="1"/>
</dbReference>
<evidence type="ECO:0000256" key="1">
    <source>
        <dbReference type="ARBA" id="ARBA00006484"/>
    </source>
</evidence>
<reference evidence="4 5" key="1">
    <citation type="submission" date="2023-04" db="EMBL/GenBank/DDBJ databases">
        <title>Klugiella caeni sp. nov. isolated from the sludge of biochemical tank.</title>
        <authorList>
            <person name="Geng K."/>
        </authorList>
    </citation>
    <scope>NUCLEOTIDE SEQUENCE [LARGE SCALE GENOMIC DNA]</scope>
    <source>
        <strain evidence="4 5">YN-L-19</strain>
    </source>
</reference>
<dbReference type="PRINTS" id="PR00080">
    <property type="entry name" value="SDRFAMILY"/>
</dbReference>
<dbReference type="Gene3D" id="3.40.50.720">
    <property type="entry name" value="NAD(P)-binding Rossmann-like Domain"/>
    <property type="match status" value="1"/>
</dbReference>
<evidence type="ECO:0000259" key="3">
    <source>
        <dbReference type="SMART" id="SM00822"/>
    </source>
</evidence>
<name>A0AAW6T6D6_9MICO</name>
<dbReference type="PANTHER" id="PTHR42760">
    <property type="entry name" value="SHORT-CHAIN DEHYDROGENASES/REDUCTASES FAMILY MEMBER"/>
    <property type="match status" value="1"/>
</dbReference>
<dbReference type="SMART" id="SM00822">
    <property type="entry name" value="PKS_KR"/>
    <property type="match status" value="1"/>
</dbReference>
<dbReference type="InterPro" id="IPR036291">
    <property type="entry name" value="NAD(P)-bd_dom_sf"/>
</dbReference>
<keyword evidence="5" id="KW-1185">Reference proteome</keyword>
<dbReference type="EMBL" id="JASATX010000001">
    <property type="protein sequence ID" value="MDI2097383.1"/>
    <property type="molecule type" value="Genomic_DNA"/>
</dbReference>
<dbReference type="SUPFAM" id="SSF51735">
    <property type="entry name" value="NAD(P)-binding Rossmann-fold domains"/>
    <property type="match status" value="1"/>
</dbReference>
<comment type="similarity">
    <text evidence="1">Belongs to the short-chain dehydrogenases/reductases (SDR) family.</text>
</comment>
<protein>
    <submittedName>
        <fullName evidence="4">SDR family NAD(P)-dependent oxidoreductase</fullName>
    </submittedName>
</protein>